<keyword evidence="4" id="KW-1185">Reference proteome</keyword>
<sequence length="216" mass="23632">MALITGLALLQPSPCSLSAIVSRESGNSVAALSGLAKGPASPPNICCPEIVCKGNTLIEAYQTPSGLCSTAEGSEGHLFYALADIQANSEPLEYDGIPKDEEYQPQVRAWRIWMAFAASFGERFHSVWDTGAAMLFAARAVAGVERIFWLNIKDNIEWLNSNSDAHYLIFQSQAIFGKAETWHDGREKKAAEKEGKEARARNFGPKRIRSVPMGRQ</sequence>
<evidence type="ECO:0000256" key="2">
    <source>
        <dbReference type="SAM" id="SignalP"/>
    </source>
</evidence>
<evidence type="ECO:0000313" key="4">
    <source>
        <dbReference type="Proteomes" id="UP000235672"/>
    </source>
</evidence>
<reference evidence="3 4" key="1">
    <citation type="submission" date="2016-05" db="EMBL/GenBank/DDBJ databases">
        <title>A degradative enzymes factory behind the ericoid mycorrhizal symbiosis.</title>
        <authorList>
            <consortium name="DOE Joint Genome Institute"/>
            <person name="Martino E."/>
            <person name="Morin E."/>
            <person name="Grelet G."/>
            <person name="Kuo A."/>
            <person name="Kohler A."/>
            <person name="Daghino S."/>
            <person name="Barry K."/>
            <person name="Choi C."/>
            <person name="Cichocki N."/>
            <person name="Clum A."/>
            <person name="Copeland A."/>
            <person name="Hainaut M."/>
            <person name="Haridas S."/>
            <person name="Labutti K."/>
            <person name="Lindquist E."/>
            <person name="Lipzen A."/>
            <person name="Khouja H.-R."/>
            <person name="Murat C."/>
            <person name="Ohm R."/>
            <person name="Olson A."/>
            <person name="Spatafora J."/>
            <person name="Veneault-Fourrey C."/>
            <person name="Henrissat B."/>
            <person name="Grigoriev I."/>
            <person name="Martin F."/>
            <person name="Perotto S."/>
        </authorList>
    </citation>
    <scope>NUCLEOTIDE SEQUENCE [LARGE SCALE GENOMIC DNA]</scope>
    <source>
        <strain evidence="3 4">UAMH 7357</strain>
    </source>
</reference>
<keyword evidence="2" id="KW-0732">Signal</keyword>
<gene>
    <name evidence="3" type="ORF">NA56DRAFT_706904</name>
</gene>
<dbReference type="Proteomes" id="UP000235672">
    <property type="component" value="Unassembled WGS sequence"/>
</dbReference>
<feature type="region of interest" description="Disordered" evidence="1">
    <location>
        <begin position="186"/>
        <end position="216"/>
    </location>
</feature>
<accession>A0A2J6PWB7</accession>
<proteinExistence type="predicted"/>
<evidence type="ECO:0000256" key="1">
    <source>
        <dbReference type="SAM" id="MobiDB-lite"/>
    </source>
</evidence>
<feature type="chain" id="PRO_5014375135" evidence="2">
    <location>
        <begin position="19"/>
        <end position="216"/>
    </location>
</feature>
<dbReference type="EMBL" id="KZ613495">
    <property type="protein sequence ID" value="PMD18299.1"/>
    <property type="molecule type" value="Genomic_DNA"/>
</dbReference>
<feature type="compositionally biased region" description="Basic and acidic residues" evidence="1">
    <location>
        <begin position="186"/>
        <end position="200"/>
    </location>
</feature>
<feature type="signal peptide" evidence="2">
    <location>
        <begin position="1"/>
        <end position="18"/>
    </location>
</feature>
<protein>
    <submittedName>
        <fullName evidence="3">Uncharacterized protein</fullName>
    </submittedName>
</protein>
<evidence type="ECO:0000313" key="3">
    <source>
        <dbReference type="EMBL" id="PMD18299.1"/>
    </source>
</evidence>
<name>A0A2J6PWB7_9HELO</name>
<organism evidence="3 4">
    <name type="scientific">Hyaloscypha hepaticicola</name>
    <dbReference type="NCBI Taxonomy" id="2082293"/>
    <lineage>
        <taxon>Eukaryota</taxon>
        <taxon>Fungi</taxon>
        <taxon>Dikarya</taxon>
        <taxon>Ascomycota</taxon>
        <taxon>Pezizomycotina</taxon>
        <taxon>Leotiomycetes</taxon>
        <taxon>Helotiales</taxon>
        <taxon>Hyaloscyphaceae</taxon>
        <taxon>Hyaloscypha</taxon>
    </lineage>
</organism>
<dbReference type="AlphaFoldDB" id="A0A2J6PWB7"/>